<comment type="caution">
    <text evidence="1">The sequence shown here is derived from an EMBL/GenBank/DDBJ whole genome shotgun (WGS) entry which is preliminary data.</text>
</comment>
<evidence type="ECO:0000313" key="1">
    <source>
        <dbReference type="EMBL" id="ODA68497.1"/>
    </source>
</evidence>
<evidence type="ECO:0000313" key="2">
    <source>
        <dbReference type="Proteomes" id="UP000095087"/>
    </source>
</evidence>
<accession>A0A1E2S1Y8</accession>
<organism evidence="1 2">
    <name type="scientific">Methyloligella halotolerans</name>
    <dbReference type="NCBI Taxonomy" id="1177755"/>
    <lineage>
        <taxon>Bacteria</taxon>
        <taxon>Pseudomonadati</taxon>
        <taxon>Pseudomonadota</taxon>
        <taxon>Alphaproteobacteria</taxon>
        <taxon>Hyphomicrobiales</taxon>
        <taxon>Hyphomicrobiaceae</taxon>
        <taxon>Methyloligella</taxon>
    </lineage>
</organism>
<gene>
    <name evidence="1" type="ORF">A7A08_00320</name>
</gene>
<dbReference type="GO" id="GO:0006260">
    <property type="term" value="P:DNA replication"/>
    <property type="evidence" value="ECO:0007669"/>
    <property type="project" value="InterPro"/>
</dbReference>
<dbReference type="GO" id="GO:0008408">
    <property type="term" value="F:3'-5' exonuclease activity"/>
    <property type="evidence" value="ECO:0007669"/>
    <property type="project" value="InterPro"/>
</dbReference>
<keyword evidence="1" id="KW-0548">Nucleotidyltransferase</keyword>
<name>A0A1E2S1Y8_9HYPH</name>
<dbReference type="InterPro" id="IPR004805">
    <property type="entry name" value="DnaE2/DnaE/PolC"/>
</dbReference>
<proteinExistence type="predicted"/>
<dbReference type="PANTHER" id="PTHR32294">
    <property type="entry name" value="DNA POLYMERASE III SUBUNIT ALPHA"/>
    <property type="match status" value="1"/>
</dbReference>
<dbReference type="STRING" id="1177755.A7A08_00320"/>
<sequence length="201" mass="21383">MFLSGHPLDDYEDVLTRLRAESWSQLAAKARQGKVVGRVAATILAKRERKSQRGNAFAFVAASDRSGQFEAVIFSEALSAGRPLLETGNVVLLDLEAELDGEGGDSVKARINNVSSLEEAAAKLPQGLKVVVDGAGGLSALAEELSQAQNGTGKRSTLRIVVRLDDLDREVEFELGQGINATPRRKSALAIIDGVSEVEAL</sequence>
<keyword evidence="1" id="KW-0808">Transferase</keyword>
<dbReference type="PATRIC" id="fig|1177755.3.peg.319"/>
<dbReference type="PANTHER" id="PTHR32294:SF0">
    <property type="entry name" value="DNA POLYMERASE III SUBUNIT ALPHA"/>
    <property type="match status" value="1"/>
</dbReference>
<protein>
    <submittedName>
        <fullName evidence="1">DNA polymerase III subunit alpha</fullName>
        <ecNumber evidence="1">2.7.7.7</ecNumber>
    </submittedName>
</protein>
<dbReference type="CDD" id="cd04485">
    <property type="entry name" value="DnaE_OBF"/>
    <property type="match status" value="1"/>
</dbReference>
<dbReference type="EC" id="2.7.7.7" evidence="1"/>
<keyword evidence="2" id="KW-1185">Reference proteome</keyword>
<dbReference type="AlphaFoldDB" id="A0A1E2S1Y8"/>
<dbReference type="EMBL" id="MASI01000001">
    <property type="protein sequence ID" value="ODA68497.1"/>
    <property type="molecule type" value="Genomic_DNA"/>
</dbReference>
<reference evidence="1 2" key="1">
    <citation type="submission" date="2016-07" db="EMBL/GenBank/DDBJ databases">
        <title>Draft genome sequence of Methyloligella halotolerans C2T (VKM B-2706T=CCUG 61687T=DSM 25045T), a halotolerant polyhydroxybutyrate accumulating methylotroph.</title>
        <authorList>
            <person name="Vasilenko O.V."/>
            <person name="Doronina N.V."/>
            <person name="Poroshina M.N."/>
            <person name="Tarlachkov S.V."/>
            <person name="Trotsenko Y.A."/>
        </authorList>
    </citation>
    <scope>NUCLEOTIDE SEQUENCE [LARGE SCALE GENOMIC DNA]</scope>
    <source>
        <strain evidence="1 2">VKM B-2706</strain>
    </source>
</reference>
<dbReference type="Proteomes" id="UP000095087">
    <property type="component" value="Unassembled WGS sequence"/>
</dbReference>
<dbReference type="GO" id="GO:0003887">
    <property type="term" value="F:DNA-directed DNA polymerase activity"/>
    <property type="evidence" value="ECO:0007669"/>
    <property type="project" value="UniProtKB-EC"/>
</dbReference>